<evidence type="ECO:0000256" key="1">
    <source>
        <dbReference type="ARBA" id="ARBA00022801"/>
    </source>
</evidence>
<evidence type="ECO:0000313" key="3">
    <source>
        <dbReference type="EMBL" id="MBG6136297.1"/>
    </source>
</evidence>
<dbReference type="SUPFAM" id="SSF53474">
    <property type="entry name" value="alpha/beta-Hydrolases"/>
    <property type="match status" value="1"/>
</dbReference>
<dbReference type="RefSeq" id="WP_197003291.1">
    <property type="nucleotide sequence ID" value="NZ_BONS01000036.1"/>
</dbReference>
<dbReference type="InterPro" id="IPR049492">
    <property type="entry name" value="BD-FAE-like_dom"/>
</dbReference>
<evidence type="ECO:0000259" key="2">
    <source>
        <dbReference type="Pfam" id="PF20434"/>
    </source>
</evidence>
<comment type="caution">
    <text evidence="3">The sequence shown here is derived from an EMBL/GenBank/DDBJ whole genome shotgun (WGS) entry which is preliminary data.</text>
</comment>
<dbReference type="EMBL" id="JADOUF010000001">
    <property type="protein sequence ID" value="MBG6136297.1"/>
    <property type="molecule type" value="Genomic_DNA"/>
</dbReference>
<keyword evidence="4" id="KW-1185">Reference proteome</keyword>
<dbReference type="Pfam" id="PF20434">
    <property type="entry name" value="BD-FAE"/>
    <property type="match status" value="1"/>
</dbReference>
<dbReference type="Proteomes" id="UP000622552">
    <property type="component" value="Unassembled WGS sequence"/>
</dbReference>
<proteinExistence type="predicted"/>
<dbReference type="InterPro" id="IPR050300">
    <property type="entry name" value="GDXG_lipolytic_enzyme"/>
</dbReference>
<gene>
    <name evidence="3" type="ORF">IW245_002491</name>
</gene>
<organism evidence="3 4">
    <name type="scientific">Longispora fulva</name>
    <dbReference type="NCBI Taxonomy" id="619741"/>
    <lineage>
        <taxon>Bacteria</taxon>
        <taxon>Bacillati</taxon>
        <taxon>Actinomycetota</taxon>
        <taxon>Actinomycetes</taxon>
        <taxon>Micromonosporales</taxon>
        <taxon>Micromonosporaceae</taxon>
        <taxon>Longispora</taxon>
    </lineage>
</organism>
<accession>A0A8J7GGJ3</accession>
<reference evidence="3" key="1">
    <citation type="submission" date="2020-11" db="EMBL/GenBank/DDBJ databases">
        <title>Sequencing the genomes of 1000 actinobacteria strains.</title>
        <authorList>
            <person name="Klenk H.-P."/>
        </authorList>
    </citation>
    <scope>NUCLEOTIDE SEQUENCE</scope>
    <source>
        <strain evidence="3">DSM 45356</strain>
    </source>
</reference>
<evidence type="ECO:0000313" key="4">
    <source>
        <dbReference type="Proteomes" id="UP000622552"/>
    </source>
</evidence>
<sequence length="215" mass="22565">MKLDAVLLWVHGGGWQHVDNVDVSVFERLGMTVKHAKYRLAPHHVWPAQLDDVRAEARAAREAGKPLVLAGNSSGAHLALHVGLRGVDEPGDVAAVLAFQAPVDPVSPDWPQPLGPRSSWTKLLGRVPAADDPETIASGVLPHVGGSTPVLVVHAFDDAIIPPSQAVRLADALIAAGHPTHVTITDGGHTDFDPGRADIAGTIARFLSVRLGGTN</sequence>
<dbReference type="GO" id="GO:0016787">
    <property type="term" value="F:hydrolase activity"/>
    <property type="evidence" value="ECO:0007669"/>
    <property type="project" value="UniProtKB-KW"/>
</dbReference>
<feature type="domain" description="BD-FAE-like" evidence="2">
    <location>
        <begin position="6"/>
        <end position="173"/>
    </location>
</feature>
<dbReference type="AlphaFoldDB" id="A0A8J7GGJ3"/>
<protein>
    <submittedName>
        <fullName evidence="3">Acetyl esterase/lipase</fullName>
    </submittedName>
</protein>
<dbReference type="PANTHER" id="PTHR48081">
    <property type="entry name" value="AB HYDROLASE SUPERFAMILY PROTEIN C4A8.06C"/>
    <property type="match status" value="1"/>
</dbReference>
<keyword evidence="1" id="KW-0378">Hydrolase</keyword>
<name>A0A8J7GGJ3_9ACTN</name>
<dbReference type="Gene3D" id="3.40.50.1820">
    <property type="entry name" value="alpha/beta hydrolase"/>
    <property type="match status" value="1"/>
</dbReference>
<dbReference type="PANTHER" id="PTHR48081:SF6">
    <property type="entry name" value="PEPTIDASE S9 PROLYL OLIGOPEPTIDASE CATALYTIC DOMAIN-CONTAINING PROTEIN"/>
    <property type="match status" value="1"/>
</dbReference>
<dbReference type="InterPro" id="IPR029058">
    <property type="entry name" value="AB_hydrolase_fold"/>
</dbReference>